<dbReference type="Gene3D" id="1.10.600.10">
    <property type="entry name" value="Farnesyl Diphosphate Synthase"/>
    <property type="match status" value="1"/>
</dbReference>
<dbReference type="HOGENOM" id="CLU_014015_0_2_6"/>
<evidence type="ECO:0000313" key="8">
    <source>
        <dbReference type="Proteomes" id="UP000005555"/>
    </source>
</evidence>
<dbReference type="SFLD" id="SFLDS00005">
    <property type="entry name" value="Isoprenoid_Synthase_Type_I"/>
    <property type="match status" value="1"/>
</dbReference>
<dbReference type="GO" id="GO:0046872">
    <property type="term" value="F:metal ion binding"/>
    <property type="evidence" value="ECO:0007669"/>
    <property type="project" value="UniProtKB-KW"/>
</dbReference>
<organism evidence="7 8">
    <name type="scientific">gamma proteobacterium HTCC2207</name>
    <dbReference type="NCBI Taxonomy" id="314287"/>
    <lineage>
        <taxon>Bacteria</taxon>
        <taxon>Pseudomonadati</taxon>
        <taxon>Pseudomonadota</taxon>
        <taxon>Gammaproteobacteria</taxon>
        <taxon>Cellvibrionales</taxon>
        <taxon>Porticoccaceae</taxon>
        <taxon>SAR92 clade</taxon>
    </lineage>
</organism>
<name>Q1YU62_9GAMM</name>
<dbReference type="OrthoDB" id="9805316at2"/>
<dbReference type="GO" id="GO:0008299">
    <property type="term" value="P:isoprenoid biosynthetic process"/>
    <property type="evidence" value="ECO:0007669"/>
    <property type="project" value="InterPro"/>
</dbReference>
<dbReference type="PANTHER" id="PTHR12001:SF85">
    <property type="entry name" value="SHORT CHAIN ISOPRENYL DIPHOSPHATE SYNTHASE"/>
    <property type="match status" value="1"/>
</dbReference>
<comment type="caution">
    <text evidence="7">The sequence shown here is derived from an EMBL/GenBank/DDBJ whole genome shotgun (WGS) entry which is preliminary data.</text>
</comment>
<keyword evidence="8" id="KW-1185">Reference proteome</keyword>
<dbReference type="InterPro" id="IPR033749">
    <property type="entry name" value="Polyprenyl_synt_CS"/>
</dbReference>
<keyword evidence="3 6" id="KW-0808">Transferase</keyword>
<dbReference type="PANTHER" id="PTHR12001">
    <property type="entry name" value="GERANYLGERANYL PYROPHOSPHATE SYNTHASE"/>
    <property type="match status" value="1"/>
</dbReference>
<evidence type="ECO:0000256" key="4">
    <source>
        <dbReference type="ARBA" id="ARBA00022723"/>
    </source>
</evidence>
<keyword evidence="4" id="KW-0479">Metal-binding</keyword>
<dbReference type="PROSITE" id="PS00723">
    <property type="entry name" value="POLYPRENYL_SYNTHASE_1"/>
    <property type="match status" value="1"/>
</dbReference>
<evidence type="ECO:0000256" key="2">
    <source>
        <dbReference type="ARBA" id="ARBA00006706"/>
    </source>
</evidence>
<protein>
    <submittedName>
        <fullName evidence="7">Bifunctional short chain isoprenyl diphosphate synthase (IdsA)</fullName>
    </submittedName>
</protein>
<accession>Q1YU62</accession>
<evidence type="ECO:0000256" key="1">
    <source>
        <dbReference type="ARBA" id="ARBA00001946"/>
    </source>
</evidence>
<evidence type="ECO:0000256" key="6">
    <source>
        <dbReference type="RuleBase" id="RU004466"/>
    </source>
</evidence>
<proteinExistence type="inferred from homology"/>
<evidence type="ECO:0000313" key="7">
    <source>
        <dbReference type="EMBL" id="EAS48196.1"/>
    </source>
</evidence>
<comment type="cofactor">
    <cofactor evidence="1">
        <name>Mg(2+)</name>
        <dbReference type="ChEBI" id="CHEBI:18420"/>
    </cofactor>
</comment>
<keyword evidence="5" id="KW-0460">Magnesium</keyword>
<dbReference type="Pfam" id="PF00348">
    <property type="entry name" value="polyprenyl_synt"/>
    <property type="match status" value="1"/>
</dbReference>
<comment type="similarity">
    <text evidence="2 6">Belongs to the FPP/GGPP synthase family.</text>
</comment>
<reference evidence="7 8" key="1">
    <citation type="submission" date="2006-03" db="EMBL/GenBank/DDBJ databases">
        <authorList>
            <person name="Giovannoni S.J."/>
            <person name="Cho J.-C."/>
            <person name="Ferriera S."/>
            <person name="Johnson J."/>
            <person name="Kravitz S."/>
            <person name="Halpern A."/>
            <person name="Remington K."/>
            <person name="Beeson K."/>
            <person name="Tran B."/>
            <person name="Rogers Y.-H."/>
            <person name="Friedman R."/>
            <person name="Venter J.C."/>
        </authorList>
    </citation>
    <scope>NUCLEOTIDE SEQUENCE [LARGE SCALE GENOMIC DNA]</scope>
    <source>
        <strain evidence="7 8">HTCC2207</strain>
    </source>
</reference>
<dbReference type="eggNOG" id="COG0142">
    <property type="taxonomic scope" value="Bacteria"/>
</dbReference>
<evidence type="ECO:0000256" key="5">
    <source>
        <dbReference type="ARBA" id="ARBA00022842"/>
    </source>
</evidence>
<dbReference type="InterPro" id="IPR000092">
    <property type="entry name" value="Polyprenyl_synt"/>
</dbReference>
<dbReference type="GO" id="GO:0004659">
    <property type="term" value="F:prenyltransferase activity"/>
    <property type="evidence" value="ECO:0007669"/>
    <property type="project" value="InterPro"/>
</dbReference>
<dbReference type="AlphaFoldDB" id="Q1YU62"/>
<dbReference type="EMBL" id="AAPI01000001">
    <property type="protein sequence ID" value="EAS48196.1"/>
    <property type="molecule type" value="Genomic_DNA"/>
</dbReference>
<dbReference type="SUPFAM" id="SSF48576">
    <property type="entry name" value="Terpenoid synthases"/>
    <property type="match status" value="1"/>
</dbReference>
<sequence>MSPAKFKNISTNQSLGLNGLAELELLYKREMPDAQSTLAPAARYHFKNPGKSFRAQLALTSGVSLGLNTQDNLHWAAACELLHNASLIHDDISDASTHRRGQESIHQHFGADMALCLGDWMVAKAFELGARNALYGGKLVTLLAQAMQETCSGQISDITQRECANLDDWQRIAKGKTAPLLIAPIKGAAIAAGLNAEQNEKLNAELQSLEKLVGYCGLAYQGRNDIDDIIPSSRRSSDLDGRKPNLVVSLFAQQGPSADEFNLWYQSDDLSKLSQWQKRIASSDVILQANQSVDYWLLQAELLVLSVPPELQSVTAGLVASVKKMTTNTHIIKHQGHIA</sequence>
<dbReference type="Proteomes" id="UP000005555">
    <property type="component" value="Unassembled WGS sequence"/>
</dbReference>
<dbReference type="STRING" id="314287.GB2207_10306"/>
<evidence type="ECO:0000256" key="3">
    <source>
        <dbReference type="ARBA" id="ARBA00022679"/>
    </source>
</evidence>
<gene>
    <name evidence="7" type="ORF">GB2207_10306</name>
</gene>
<dbReference type="InterPro" id="IPR008949">
    <property type="entry name" value="Isoprenoid_synthase_dom_sf"/>
</dbReference>